<organism evidence="1 2">
    <name type="scientific">Aspergillus vadensis (strain CBS 113365 / IMI 142717 / IBT 24658)</name>
    <dbReference type="NCBI Taxonomy" id="1448311"/>
    <lineage>
        <taxon>Eukaryota</taxon>
        <taxon>Fungi</taxon>
        <taxon>Dikarya</taxon>
        <taxon>Ascomycota</taxon>
        <taxon>Pezizomycotina</taxon>
        <taxon>Eurotiomycetes</taxon>
        <taxon>Eurotiomycetidae</taxon>
        <taxon>Eurotiales</taxon>
        <taxon>Aspergillaceae</taxon>
        <taxon>Aspergillus</taxon>
        <taxon>Aspergillus subgen. Circumdati</taxon>
    </lineage>
</organism>
<reference evidence="1" key="1">
    <citation type="submission" date="2016-12" db="EMBL/GenBank/DDBJ databases">
        <title>The genomes of Aspergillus section Nigri reveals drivers in fungal speciation.</title>
        <authorList>
            <consortium name="DOE Joint Genome Institute"/>
            <person name="Vesth T.C."/>
            <person name="Nybo J."/>
            <person name="Theobald S."/>
            <person name="Brandl J."/>
            <person name="Frisvad J.C."/>
            <person name="Nielsen K.F."/>
            <person name="Lyhne E.K."/>
            <person name="Kogle M.E."/>
            <person name="Kuo A."/>
            <person name="Riley R."/>
            <person name="Clum A."/>
            <person name="Nolan M."/>
            <person name="Lipzen A."/>
            <person name="Salamov A."/>
            <person name="Henrissat B."/>
            <person name="Wiebenga A."/>
            <person name="De Vries R.P."/>
            <person name="Grigoriev I.V."/>
            <person name="Mortensen U.H."/>
            <person name="Andersen M.R."/>
            <person name="Baker S.E."/>
        </authorList>
    </citation>
    <scope>NUCLEOTIDE SEQUENCE [LARGE SCALE GENOMIC DNA]</scope>
    <source>
        <strain evidence="1">CBS 113365</strain>
    </source>
</reference>
<evidence type="ECO:0000313" key="2">
    <source>
        <dbReference type="Proteomes" id="UP000248405"/>
    </source>
</evidence>
<sequence length="125" mass="13942">MRSHGTSTRLNDRYDPTRTFLANPGTINWTPPGLSQSHIRGSPETLVHVCCAIAASILVLESIMPHGLFSIPQRKIIVPQRVSSRTSGRLLWYDNNTVVVLSPSRNMYRNPGWCTYFTPSFPGAT</sequence>
<keyword evidence="2" id="KW-1185">Reference proteome</keyword>
<dbReference type="GeneID" id="37206385"/>
<proteinExistence type="predicted"/>
<name>A0A319AXC8_ASPVC</name>
<evidence type="ECO:0000313" key="1">
    <source>
        <dbReference type="EMBL" id="PYH64051.1"/>
    </source>
</evidence>
<dbReference type="RefSeq" id="XP_025557845.1">
    <property type="nucleotide sequence ID" value="XM_025701793.1"/>
</dbReference>
<dbReference type="EMBL" id="KZ821646">
    <property type="protein sequence ID" value="PYH64051.1"/>
    <property type="molecule type" value="Genomic_DNA"/>
</dbReference>
<protein>
    <submittedName>
        <fullName evidence="1">Uncharacterized protein</fullName>
    </submittedName>
</protein>
<dbReference type="Proteomes" id="UP000248405">
    <property type="component" value="Unassembled WGS sequence"/>
</dbReference>
<accession>A0A319AXC8</accession>
<gene>
    <name evidence="1" type="ORF">BO88DRAFT_187052</name>
</gene>
<dbReference type="AlphaFoldDB" id="A0A319AXC8"/>